<feature type="signal peptide" evidence="2">
    <location>
        <begin position="1"/>
        <end position="19"/>
    </location>
</feature>
<reference evidence="3" key="1">
    <citation type="submission" date="2014-12" db="EMBL/GenBank/DDBJ databases">
        <title>Insight into the proteome of Arion vulgaris.</title>
        <authorList>
            <person name="Aradska J."/>
            <person name="Bulat T."/>
            <person name="Smidak R."/>
            <person name="Sarate P."/>
            <person name="Gangsoo J."/>
            <person name="Sialana F."/>
            <person name="Bilban M."/>
            <person name="Lubec G."/>
        </authorList>
    </citation>
    <scope>NUCLEOTIDE SEQUENCE</scope>
    <source>
        <tissue evidence="3">Skin</tissue>
    </source>
</reference>
<protein>
    <submittedName>
        <fullName evidence="3">Uncharacterized protein</fullName>
    </submittedName>
</protein>
<dbReference type="EMBL" id="HACG01011566">
    <property type="protein sequence ID" value="CEK58431.1"/>
    <property type="molecule type" value="Transcribed_RNA"/>
</dbReference>
<feature type="non-terminal residue" evidence="3">
    <location>
        <position position="103"/>
    </location>
</feature>
<feature type="compositionally biased region" description="Polar residues" evidence="1">
    <location>
        <begin position="88"/>
        <end position="97"/>
    </location>
</feature>
<sequence length="103" mass="11341">MSSFFLSFVLSSSSSNGTAKPTSTGDGIRPTKTMIADAKDTLEVIKNVYWYPYDKTEATIRAPIMFPTEAQELHIPSSTPRPLFPNQLPMQATTTGQPVDCIR</sequence>
<accession>A0A0B6YRR0</accession>
<organism evidence="3">
    <name type="scientific">Arion vulgaris</name>
    <dbReference type="NCBI Taxonomy" id="1028688"/>
    <lineage>
        <taxon>Eukaryota</taxon>
        <taxon>Metazoa</taxon>
        <taxon>Spiralia</taxon>
        <taxon>Lophotrochozoa</taxon>
        <taxon>Mollusca</taxon>
        <taxon>Gastropoda</taxon>
        <taxon>Heterobranchia</taxon>
        <taxon>Euthyneura</taxon>
        <taxon>Panpulmonata</taxon>
        <taxon>Eupulmonata</taxon>
        <taxon>Stylommatophora</taxon>
        <taxon>Helicina</taxon>
        <taxon>Arionoidea</taxon>
        <taxon>Arionidae</taxon>
        <taxon>Arion</taxon>
    </lineage>
</organism>
<dbReference type="AlphaFoldDB" id="A0A0B6YRR0"/>
<evidence type="ECO:0000256" key="1">
    <source>
        <dbReference type="SAM" id="MobiDB-lite"/>
    </source>
</evidence>
<keyword evidence="2" id="KW-0732">Signal</keyword>
<proteinExistence type="predicted"/>
<gene>
    <name evidence="3" type="primary">ORF33071</name>
</gene>
<evidence type="ECO:0000313" key="3">
    <source>
        <dbReference type="EMBL" id="CEK58431.1"/>
    </source>
</evidence>
<evidence type="ECO:0000256" key="2">
    <source>
        <dbReference type="SAM" id="SignalP"/>
    </source>
</evidence>
<name>A0A0B6YRR0_9EUPU</name>
<feature type="chain" id="PRO_5002110838" evidence="2">
    <location>
        <begin position="20"/>
        <end position="103"/>
    </location>
</feature>
<feature type="region of interest" description="Disordered" evidence="1">
    <location>
        <begin position="76"/>
        <end position="103"/>
    </location>
</feature>